<reference evidence="3 4" key="1">
    <citation type="submission" date="2023-07" db="EMBL/GenBank/DDBJ databases">
        <title>Sorghum-associated microbial communities from plants grown in Nebraska, USA.</title>
        <authorList>
            <person name="Schachtman D."/>
        </authorList>
    </citation>
    <scope>NUCLEOTIDE SEQUENCE [LARGE SCALE GENOMIC DNA]</scope>
    <source>
        <strain evidence="3 4">BE316</strain>
    </source>
</reference>
<feature type="domain" description="NodB homology" evidence="2">
    <location>
        <begin position="21"/>
        <end position="243"/>
    </location>
</feature>
<evidence type="ECO:0000256" key="1">
    <source>
        <dbReference type="SAM" id="SignalP"/>
    </source>
</evidence>
<sequence length="258" mass="28085">MKALLLALAATTAAAQPACDKPVYLTFDTGHMGVAPLVAQTLKKHNAKVTFFLASEPTQTGGTTLDETWAPWWRERAAEGHDFGSHTWDHDIWMADLPDADGKVGRFKVRTQAGVQKPVVRELSAEQYCASLKQVGERFQAMTGKPLGPIFRAPAGRASPALLSAAKACGFTHVGWSRAGFLGDELPSQAHPNAQLLEKALRDIKPGDILLAHLGIWERQDPWAPAVLDPLLSGLTQRGLCFAPLRDHPRYGPLFKKP</sequence>
<comment type="caution">
    <text evidence="3">The sequence shown here is derived from an EMBL/GenBank/DDBJ whole genome shotgun (WGS) entry which is preliminary data.</text>
</comment>
<dbReference type="SUPFAM" id="SSF88713">
    <property type="entry name" value="Glycoside hydrolase/deacetylase"/>
    <property type="match status" value="1"/>
</dbReference>
<evidence type="ECO:0000259" key="2">
    <source>
        <dbReference type="PROSITE" id="PS51677"/>
    </source>
</evidence>
<dbReference type="InterPro" id="IPR011330">
    <property type="entry name" value="Glyco_hydro/deAcase_b/a-brl"/>
</dbReference>
<proteinExistence type="predicted"/>
<dbReference type="Pfam" id="PF01522">
    <property type="entry name" value="Polysacc_deac_1"/>
    <property type="match status" value="1"/>
</dbReference>
<dbReference type="PROSITE" id="PS51677">
    <property type="entry name" value="NODB"/>
    <property type="match status" value="1"/>
</dbReference>
<dbReference type="InterPro" id="IPR050248">
    <property type="entry name" value="Polysacc_deacetylase_ArnD"/>
</dbReference>
<dbReference type="InterPro" id="IPR002509">
    <property type="entry name" value="NODB_dom"/>
</dbReference>
<evidence type="ECO:0000313" key="3">
    <source>
        <dbReference type="EMBL" id="MDR7331386.1"/>
    </source>
</evidence>
<keyword evidence="1" id="KW-0732">Signal</keyword>
<organism evidence="3 4">
    <name type="scientific">Roseateles asaccharophilus</name>
    <dbReference type="NCBI Taxonomy" id="582607"/>
    <lineage>
        <taxon>Bacteria</taxon>
        <taxon>Pseudomonadati</taxon>
        <taxon>Pseudomonadota</taxon>
        <taxon>Betaproteobacteria</taxon>
        <taxon>Burkholderiales</taxon>
        <taxon>Sphaerotilaceae</taxon>
        <taxon>Roseateles</taxon>
    </lineage>
</organism>
<accession>A0ABU2A2G6</accession>
<dbReference type="Proteomes" id="UP001180825">
    <property type="component" value="Unassembled WGS sequence"/>
</dbReference>
<dbReference type="PANTHER" id="PTHR10587">
    <property type="entry name" value="GLYCOSYL TRANSFERASE-RELATED"/>
    <property type="match status" value="1"/>
</dbReference>
<dbReference type="RefSeq" id="WP_310324452.1">
    <property type="nucleotide sequence ID" value="NZ_JAVDXV010000001.1"/>
</dbReference>
<feature type="chain" id="PRO_5045882156" evidence="1">
    <location>
        <begin position="16"/>
        <end position="258"/>
    </location>
</feature>
<protein>
    <submittedName>
        <fullName evidence="3">Peptidoglycan/xylan/chitin deacetylase (PgdA/CDA1 family)</fullName>
    </submittedName>
</protein>
<evidence type="ECO:0000313" key="4">
    <source>
        <dbReference type="Proteomes" id="UP001180825"/>
    </source>
</evidence>
<name>A0ABU2A2G6_9BURK</name>
<gene>
    <name evidence="3" type="ORF">J2X21_000498</name>
</gene>
<dbReference type="Gene3D" id="3.20.20.370">
    <property type="entry name" value="Glycoside hydrolase/deacetylase"/>
    <property type="match status" value="1"/>
</dbReference>
<dbReference type="EMBL" id="JAVDXV010000001">
    <property type="protein sequence ID" value="MDR7331386.1"/>
    <property type="molecule type" value="Genomic_DNA"/>
</dbReference>
<dbReference type="CDD" id="cd10917">
    <property type="entry name" value="CE4_NodB_like_6s_7s"/>
    <property type="match status" value="1"/>
</dbReference>
<feature type="signal peptide" evidence="1">
    <location>
        <begin position="1"/>
        <end position="15"/>
    </location>
</feature>
<keyword evidence="4" id="KW-1185">Reference proteome</keyword>